<evidence type="ECO:0000256" key="1">
    <source>
        <dbReference type="ARBA" id="ARBA00007074"/>
    </source>
</evidence>
<dbReference type="Pfam" id="PF00877">
    <property type="entry name" value="NLPC_P60"/>
    <property type="match status" value="1"/>
</dbReference>
<evidence type="ECO:0000256" key="3">
    <source>
        <dbReference type="ARBA" id="ARBA00022801"/>
    </source>
</evidence>
<keyword evidence="2" id="KW-0645">Protease</keyword>
<dbReference type="RefSeq" id="WP_171198598.1">
    <property type="nucleotide sequence ID" value="NZ_JABEND010000002.1"/>
</dbReference>
<accession>A0A849A4E7</accession>
<protein>
    <recommendedName>
        <fullName evidence="5">NlpC/P60 domain-containing protein</fullName>
    </recommendedName>
</protein>
<keyword evidence="3" id="KW-0378">Hydrolase</keyword>
<dbReference type="Proteomes" id="UP000562984">
    <property type="component" value="Unassembled WGS sequence"/>
</dbReference>
<comment type="caution">
    <text evidence="6">The sequence shown here is derived from an EMBL/GenBank/DDBJ whole genome shotgun (WGS) entry which is preliminary data.</text>
</comment>
<dbReference type="GO" id="GO:0006508">
    <property type="term" value="P:proteolysis"/>
    <property type="evidence" value="ECO:0007669"/>
    <property type="project" value="UniProtKB-KW"/>
</dbReference>
<dbReference type="SUPFAM" id="SSF54001">
    <property type="entry name" value="Cysteine proteinases"/>
    <property type="match status" value="1"/>
</dbReference>
<dbReference type="Gene3D" id="3.90.1720.10">
    <property type="entry name" value="endopeptidase domain like (from Nostoc punctiforme)"/>
    <property type="match status" value="1"/>
</dbReference>
<name>A0A849A4E7_9ACTN</name>
<dbReference type="InterPro" id="IPR038765">
    <property type="entry name" value="Papain-like_cys_pep_sf"/>
</dbReference>
<dbReference type="InterPro" id="IPR013207">
    <property type="entry name" value="LGFP"/>
</dbReference>
<dbReference type="Pfam" id="PF08310">
    <property type="entry name" value="LGFP"/>
    <property type="match status" value="3"/>
</dbReference>
<dbReference type="PROSITE" id="PS51318">
    <property type="entry name" value="TAT"/>
    <property type="match status" value="1"/>
</dbReference>
<proteinExistence type="inferred from homology"/>
<keyword evidence="4" id="KW-0788">Thiol protease</keyword>
<evidence type="ECO:0000256" key="2">
    <source>
        <dbReference type="ARBA" id="ARBA00022670"/>
    </source>
</evidence>
<dbReference type="InterPro" id="IPR006311">
    <property type="entry name" value="TAT_signal"/>
</dbReference>
<dbReference type="PROSITE" id="PS51935">
    <property type="entry name" value="NLPC_P60"/>
    <property type="match status" value="1"/>
</dbReference>
<comment type="similarity">
    <text evidence="1">Belongs to the peptidase C40 family.</text>
</comment>
<dbReference type="EMBL" id="JABEND010000002">
    <property type="protein sequence ID" value="NNG34937.1"/>
    <property type="molecule type" value="Genomic_DNA"/>
</dbReference>
<evidence type="ECO:0000313" key="7">
    <source>
        <dbReference type="Proteomes" id="UP000562984"/>
    </source>
</evidence>
<evidence type="ECO:0000256" key="4">
    <source>
        <dbReference type="ARBA" id="ARBA00022807"/>
    </source>
</evidence>
<reference evidence="6 7" key="1">
    <citation type="submission" date="2020-05" db="EMBL/GenBank/DDBJ databases">
        <title>Nakamurella sp. DB0629 isolated from air conditioner.</title>
        <authorList>
            <person name="Kim D.H."/>
            <person name="Kim D.-U."/>
        </authorList>
    </citation>
    <scope>NUCLEOTIDE SEQUENCE [LARGE SCALE GENOMIC DNA]</scope>
    <source>
        <strain evidence="6 7">DB0629</strain>
    </source>
</reference>
<evidence type="ECO:0000259" key="5">
    <source>
        <dbReference type="PROSITE" id="PS51935"/>
    </source>
</evidence>
<dbReference type="InterPro" id="IPR000064">
    <property type="entry name" value="NLP_P60_dom"/>
</dbReference>
<keyword evidence="7" id="KW-1185">Reference proteome</keyword>
<evidence type="ECO:0000313" key="6">
    <source>
        <dbReference type="EMBL" id="NNG34937.1"/>
    </source>
</evidence>
<feature type="domain" description="NlpC/P60" evidence="5">
    <location>
        <begin position="55"/>
        <end position="195"/>
    </location>
</feature>
<sequence length="361" mass="39924">MTAQPLSPGSGRFGRRSLFGRAGTLGLAVTGGVLATSLPGLLAAPAAQASSLNGVIGRQEIIDRGWRRYHQRPRYSWTSQTEGFRNDCSGFVSYAWNTLPQGNNGWTTYSLPQITHRISAAELRAGDILLWVGNQAEQTGHVQLFLGWTDAARSRFQVLEHGGGNSGVEPPEFNTYSAIRAGYYPARYNKVNELDPYGTIRVKWLATGGASSPVGNPTLPELDAKRGGRFQQFQNGMIIWNRANNQAWMVYGAILTKYRDTGSEQAWGFPTQDEFDASASPTGSKGRFQKFENALILWSAQTDVHLLHGEIRKYFENNDYEKRFGYPTSDEIPEGSGFKQTFELGTIHWNPTSGATWEAKA</sequence>
<organism evidence="6 7">
    <name type="scientific">Nakamurella aerolata</name>
    <dbReference type="NCBI Taxonomy" id="1656892"/>
    <lineage>
        <taxon>Bacteria</taxon>
        <taxon>Bacillati</taxon>
        <taxon>Actinomycetota</taxon>
        <taxon>Actinomycetes</taxon>
        <taxon>Nakamurellales</taxon>
        <taxon>Nakamurellaceae</taxon>
        <taxon>Nakamurella</taxon>
    </lineage>
</organism>
<dbReference type="GO" id="GO:0008234">
    <property type="term" value="F:cysteine-type peptidase activity"/>
    <property type="evidence" value="ECO:0007669"/>
    <property type="project" value="UniProtKB-KW"/>
</dbReference>
<gene>
    <name evidence="6" type="ORF">HKD39_04225</name>
</gene>
<dbReference type="AlphaFoldDB" id="A0A849A4E7"/>